<feature type="active site" description="Charge relay system" evidence="1">
    <location>
        <position position="154"/>
    </location>
</feature>
<feature type="active site" description="Charge relay system" evidence="1">
    <location>
        <position position="229"/>
    </location>
</feature>
<reference evidence="3" key="1">
    <citation type="submission" date="2022-03" db="EMBL/GenBank/DDBJ databases">
        <authorList>
            <person name="Tunstrom K."/>
        </authorList>
    </citation>
    <scope>NUCLEOTIDE SEQUENCE</scope>
</reference>
<proteinExistence type="predicted"/>
<evidence type="ECO:0000313" key="3">
    <source>
        <dbReference type="EMBL" id="CAH2092615.1"/>
    </source>
</evidence>
<evidence type="ECO:0000259" key="2">
    <source>
        <dbReference type="Pfam" id="PF01425"/>
    </source>
</evidence>
<dbReference type="InterPro" id="IPR023631">
    <property type="entry name" value="Amidase_dom"/>
</dbReference>
<dbReference type="AlphaFoldDB" id="A0AAU9U716"/>
<name>A0AAU9U716_EUPED</name>
<accession>A0AAU9U716</accession>
<evidence type="ECO:0000313" key="4">
    <source>
        <dbReference type="Proteomes" id="UP001153954"/>
    </source>
</evidence>
<feature type="active site" description="Acyl-ester intermediate" evidence="1">
    <location>
        <position position="253"/>
    </location>
</feature>
<dbReference type="EMBL" id="CAKOGL010000012">
    <property type="protein sequence ID" value="CAH2092615.1"/>
    <property type="molecule type" value="Genomic_DNA"/>
</dbReference>
<evidence type="ECO:0000256" key="1">
    <source>
        <dbReference type="PIRSR" id="PIRSR001221-1"/>
    </source>
</evidence>
<protein>
    <recommendedName>
        <fullName evidence="2">Amidase domain-containing protein</fullName>
    </recommendedName>
</protein>
<dbReference type="Proteomes" id="UP001153954">
    <property type="component" value="Unassembled WGS sequence"/>
</dbReference>
<feature type="domain" description="Amidase" evidence="2">
    <location>
        <begin position="94"/>
        <end position="529"/>
    </location>
</feature>
<dbReference type="PANTHER" id="PTHR43372:SF1">
    <property type="entry name" value="LD38433P"/>
    <property type="match status" value="1"/>
</dbReference>
<dbReference type="InterPro" id="IPR036928">
    <property type="entry name" value="AS_sf"/>
</dbReference>
<sequence length="552" mass="61004">MSTKKVSSESKKDKTQRRKSKTNRICKGVIINILKTFFTFFRLCMDYFVDFVLTLYWDGKQNAIPDLDKKHAILMESAVTLAEKIRKRELKSEDLVTACIERIKLVNPILNAVTDERYEDALKEARDVDKMIENGLSEEEFAKKPFLGVPFTAKESHAVKGMLHTLGIIARRDIRADEDAECVRLLRDAGAIPVAVTNVPEINKWQETNNMVFGRTNNPYNTGRTTGGSSGGEAALCAAIASPISLCSDIGGSTRMPGFFCGLFALNPTAGHTSLKGSALRSGLDPTMASIGFVSRHCSDLAPLTRVVAADCAPALQLDRELSIEDIKFYYMETVKDIRVSPIRTDLRKAMKKVLTKLTQRAKTTENVPKKYYHEGFNYCFNLWRHAMTKESENFAAMLTNNKGKAIGLIELGKKLFGQSEYTLAAIMKLLIDQLMPAVPADWAEQVTDDLREDLLHTLGSSAVLLAPSSATVAPPHAALYLRPFNFATWGVFNVLKFPAAQVPLGLNSEGLPLGIQVVAAPQQEALCLTVAKYLEQEFGGFVPPCKVPQQD</sequence>
<keyword evidence="4" id="KW-1185">Reference proteome</keyword>
<comment type="caution">
    <text evidence="3">The sequence shown here is derived from an EMBL/GenBank/DDBJ whole genome shotgun (WGS) entry which is preliminary data.</text>
</comment>
<dbReference type="GO" id="GO:0012505">
    <property type="term" value="C:endomembrane system"/>
    <property type="evidence" value="ECO:0007669"/>
    <property type="project" value="TreeGrafter"/>
</dbReference>
<dbReference type="InterPro" id="IPR052739">
    <property type="entry name" value="FAAH2"/>
</dbReference>
<dbReference type="SUPFAM" id="SSF75304">
    <property type="entry name" value="Amidase signature (AS) enzymes"/>
    <property type="match status" value="1"/>
</dbReference>
<dbReference type="Gene3D" id="3.90.1300.10">
    <property type="entry name" value="Amidase signature (AS) domain"/>
    <property type="match status" value="1"/>
</dbReference>
<dbReference type="PANTHER" id="PTHR43372">
    <property type="entry name" value="FATTY-ACID AMIDE HYDROLASE"/>
    <property type="match status" value="1"/>
</dbReference>
<dbReference type="Pfam" id="PF01425">
    <property type="entry name" value="Amidase"/>
    <property type="match status" value="1"/>
</dbReference>
<organism evidence="3 4">
    <name type="scientific">Euphydryas editha</name>
    <name type="common">Edith's checkerspot</name>
    <dbReference type="NCBI Taxonomy" id="104508"/>
    <lineage>
        <taxon>Eukaryota</taxon>
        <taxon>Metazoa</taxon>
        <taxon>Ecdysozoa</taxon>
        <taxon>Arthropoda</taxon>
        <taxon>Hexapoda</taxon>
        <taxon>Insecta</taxon>
        <taxon>Pterygota</taxon>
        <taxon>Neoptera</taxon>
        <taxon>Endopterygota</taxon>
        <taxon>Lepidoptera</taxon>
        <taxon>Glossata</taxon>
        <taxon>Ditrysia</taxon>
        <taxon>Papilionoidea</taxon>
        <taxon>Nymphalidae</taxon>
        <taxon>Nymphalinae</taxon>
        <taxon>Euphydryas</taxon>
    </lineage>
</organism>
<gene>
    <name evidence="3" type="ORF">EEDITHA_LOCUS8361</name>
</gene>